<evidence type="ECO:0000313" key="1">
    <source>
        <dbReference type="EMBL" id="OEO32411.1"/>
    </source>
</evidence>
<dbReference type="Proteomes" id="UP000095463">
    <property type="component" value="Unassembled WGS sequence"/>
</dbReference>
<dbReference type="AlphaFoldDB" id="A0A1E5XUZ3"/>
<dbReference type="EMBL" id="LAJE02000072">
    <property type="protein sequence ID" value="OEO32411.1"/>
    <property type="molecule type" value="Genomic_DNA"/>
</dbReference>
<evidence type="ECO:0008006" key="3">
    <source>
        <dbReference type="Google" id="ProtNLM"/>
    </source>
</evidence>
<protein>
    <recommendedName>
        <fullName evidence="3">ASCH domain-containing protein</fullName>
    </recommendedName>
</protein>
<organism evidence="1 2">
    <name type="scientific">Devosia insulae DS-56</name>
    <dbReference type="NCBI Taxonomy" id="1116389"/>
    <lineage>
        <taxon>Bacteria</taxon>
        <taxon>Pseudomonadati</taxon>
        <taxon>Pseudomonadota</taxon>
        <taxon>Alphaproteobacteria</taxon>
        <taxon>Hyphomicrobiales</taxon>
        <taxon>Devosiaceae</taxon>
        <taxon>Devosia</taxon>
    </lineage>
</organism>
<dbReference type="RefSeq" id="WP_069908370.1">
    <property type="nucleotide sequence ID" value="NZ_LAJE02000072.1"/>
</dbReference>
<dbReference type="OrthoDB" id="121143at2"/>
<proteinExistence type="predicted"/>
<sequence length="95" mass="10521">MLLKLEVLEAIKRGDITLQFRRWTRPTVKPGGTLKTKVGLLQIGRIDDMSPSAVTEADAKKAGFKDVAAFNKWLGTMKEGPLFQRIEVSYLGDAS</sequence>
<name>A0A1E5XUZ3_9HYPH</name>
<reference evidence="1 2" key="1">
    <citation type="journal article" date="2015" name="Genome Announc.">
        <title>Genome Assemblies of Three Soil-Associated Devosia species: D. insulae, D. limi, and D. soli.</title>
        <authorList>
            <person name="Hassan Y.I."/>
            <person name="Lepp D."/>
            <person name="Zhou T."/>
        </authorList>
    </citation>
    <scope>NUCLEOTIDE SEQUENCE [LARGE SCALE GENOMIC DNA]</scope>
    <source>
        <strain evidence="1 2">DS-56</strain>
    </source>
</reference>
<keyword evidence="2" id="KW-1185">Reference proteome</keyword>
<gene>
    <name evidence="1" type="ORF">VW23_011345</name>
</gene>
<accession>A0A1E5XUZ3</accession>
<comment type="caution">
    <text evidence="1">The sequence shown here is derived from an EMBL/GenBank/DDBJ whole genome shotgun (WGS) entry which is preliminary data.</text>
</comment>
<evidence type="ECO:0000313" key="2">
    <source>
        <dbReference type="Proteomes" id="UP000095463"/>
    </source>
</evidence>